<keyword evidence="2" id="KW-0808">Transferase</keyword>
<evidence type="ECO:0000256" key="2">
    <source>
        <dbReference type="ARBA" id="ARBA00022679"/>
    </source>
</evidence>
<dbReference type="PANTHER" id="PTHR43464:SF19">
    <property type="entry name" value="UBIQUINONE BIOSYNTHESIS O-METHYLTRANSFERASE, MITOCHONDRIAL"/>
    <property type="match status" value="1"/>
</dbReference>
<reference evidence="5 6" key="1">
    <citation type="submission" date="2020-08" db="EMBL/GenBank/DDBJ databases">
        <title>Genome sequencing of Purple Non-Sulfur Bacteria from various extreme environments.</title>
        <authorList>
            <person name="Mayer M."/>
        </authorList>
    </citation>
    <scope>NUCLEOTIDE SEQUENCE [LARGE SCALE GENOMIC DNA]</scope>
    <source>
        <strain evidence="5 6">2761</strain>
    </source>
</reference>
<dbReference type="RefSeq" id="WP_153115181.1">
    <property type="nucleotide sequence ID" value="NZ_JACIGE010000003.1"/>
</dbReference>
<sequence length="218" mass="24069">MRQKDVFLHSEGDAWFERNRATCAQIDHAADPVVATVLDIAGQRPPGSPPLRLLEVGCGEGRRLAWLAARLDAEVHGLDPSAKAVATAQARGVAARQGTADALPHGDAAFDVLVFGFCLYLCDPQDLFRIAQEADRVLADPAWLIIHDFHSPTPLVRPYHHKPGVHSRKMDFRRLFDWHPAYTCYAHRVSAHGGTAFCDEPQEWVAVSTLRKRGGDHA</sequence>
<dbReference type="GO" id="GO:0008168">
    <property type="term" value="F:methyltransferase activity"/>
    <property type="evidence" value="ECO:0007669"/>
    <property type="project" value="UniProtKB-KW"/>
</dbReference>
<feature type="domain" description="Methyltransferase" evidence="4">
    <location>
        <begin position="54"/>
        <end position="139"/>
    </location>
</feature>
<evidence type="ECO:0000313" key="5">
    <source>
        <dbReference type="EMBL" id="MBB4246658.1"/>
    </source>
</evidence>
<accession>A0A840G7H1</accession>
<evidence type="ECO:0000256" key="3">
    <source>
        <dbReference type="ARBA" id="ARBA00022691"/>
    </source>
</evidence>
<dbReference type="SUPFAM" id="SSF53335">
    <property type="entry name" value="S-adenosyl-L-methionine-dependent methyltransferases"/>
    <property type="match status" value="1"/>
</dbReference>
<keyword evidence="3" id="KW-0949">S-adenosyl-L-methionine</keyword>
<dbReference type="AlphaFoldDB" id="A0A840G7H1"/>
<evidence type="ECO:0000313" key="6">
    <source>
        <dbReference type="Proteomes" id="UP000587070"/>
    </source>
</evidence>
<dbReference type="OrthoDB" id="9772751at2"/>
<dbReference type="InterPro" id="IPR029063">
    <property type="entry name" value="SAM-dependent_MTases_sf"/>
</dbReference>
<keyword evidence="6" id="KW-1185">Reference proteome</keyword>
<name>A0A840G7H1_RHOTE</name>
<keyword evidence="1 5" id="KW-0489">Methyltransferase</keyword>
<protein>
    <submittedName>
        <fullName evidence="5">Ubiquinone/menaquinone biosynthesis C-methylase UbiE</fullName>
    </submittedName>
</protein>
<proteinExistence type="predicted"/>
<dbReference type="Gene3D" id="3.40.50.150">
    <property type="entry name" value="Vaccinia Virus protein VP39"/>
    <property type="match status" value="1"/>
</dbReference>
<dbReference type="EMBL" id="JACIGE010000003">
    <property type="protein sequence ID" value="MBB4246658.1"/>
    <property type="molecule type" value="Genomic_DNA"/>
</dbReference>
<dbReference type="Proteomes" id="UP000587070">
    <property type="component" value="Unassembled WGS sequence"/>
</dbReference>
<gene>
    <name evidence="5" type="ORF">GGD90_001021</name>
</gene>
<dbReference type="CDD" id="cd02440">
    <property type="entry name" value="AdoMet_MTases"/>
    <property type="match status" value="1"/>
</dbReference>
<organism evidence="5 6">
    <name type="scientific">Rhodocyclus tenuis</name>
    <name type="common">Rhodospirillum tenue</name>
    <dbReference type="NCBI Taxonomy" id="1066"/>
    <lineage>
        <taxon>Bacteria</taxon>
        <taxon>Pseudomonadati</taxon>
        <taxon>Pseudomonadota</taxon>
        <taxon>Betaproteobacteria</taxon>
        <taxon>Rhodocyclales</taxon>
        <taxon>Rhodocyclaceae</taxon>
        <taxon>Rhodocyclus</taxon>
    </lineage>
</organism>
<comment type="caution">
    <text evidence="5">The sequence shown here is derived from an EMBL/GenBank/DDBJ whole genome shotgun (WGS) entry which is preliminary data.</text>
</comment>
<dbReference type="Pfam" id="PF13649">
    <property type="entry name" value="Methyltransf_25"/>
    <property type="match status" value="1"/>
</dbReference>
<evidence type="ECO:0000256" key="1">
    <source>
        <dbReference type="ARBA" id="ARBA00022603"/>
    </source>
</evidence>
<dbReference type="InterPro" id="IPR041698">
    <property type="entry name" value="Methyltransf_25"/>
</dbReference>
<evidence type="ECO:0000259" key="4">
    <source>
        <dbReference type="Pfam" id="PF13649"/>
    </source>
</evidence>
<dbReference type="PANTHER" id="PTHR43464">
    <property type="entry name" value="METHYLTRANSFERASE"/>
    <property type="match status" value="1"/>
</dbReference>
<keyword evidence="5" id="KW-0830">Ubiquinone</keyword>
<dbReference type="GO" id="GO:0032259">
    <property type="term" value="P:methylation"/>
    <property type="evidence" value="ECO:0007669"/>
    <property type="project" value="UniProtKB-KW"/>
</dbReference>